<keyword evidence="4" id="KW-0719">Serine esterase</keyword>
<evidence type="ECO:0000256" key="8">
    <source>
        <dbReference type="ARBA" id="ARBA00031195"/>
    </source>
</evidence>
<dbReference type="Pfam" id="PF02230">
    <property type="entry name" value="Abhydrolase_2"/>
    <property type="match status" value="1"/>
</dbReference>
<dbReference type="Gene3D" id="3.40.50.1820">
    <property type="entry name" value="alpha/beta hydrolase"/>
    <property type="match status" value="1"/>
</dbReference>
<dbReference type="GeneID" id="28976754"/>
<keyword evidence="5" id="KW-0378">Hydrolase</keyword>
<sequence length="302" mass="33009">MSKAARSPKLRWIALGALAVFGLYHLAGPSSSSSSSTSSSPASGLAFAAADETPFPDEVWAHAKDPETDVEVLGVGRHSATIIFIHGLGGNAEIVLPLVARLRPKLWQVAWVLPNSPQLAFTGAQGETMSAWFDMDELLLPDHAPMPKREDEKRMRAAVDRIHGLIQKELDRGIDPDRIVLAGFSQGCATTLLSGLSWSGGKLGGLMCLSGWLPMAYDIKKQGSSEKHPMQSAHANELPVFWGHGAADKVIQYQWAEESIGHLTKMGFKDVQFHTYPELVHWVGDDEEDDMLAWFSKMLPQT</sequence>
<dbReference type="GO" id="GO:0006631">
    <property type="term" value="P:fatty acid metabolic process"/>
    <property type="evidence" value="ECO:0007669"/>
    <property type="project" value="UniProtKB-KW"/>
</dbReference>
<dbReference type="GO" id="GO:0052689">
    <property type="term" value="F:carboxylic ester hydrolase activity"/>
    <property type="evidence" value="ECO:0007669"/>
    <property type="project" value="UniProtKB-KW"/>
</dbReference>
<comment type="similarity">
    <text evidence="1">Belongs to the AB hydrolase superfamily. AB hydrolase 2 family.</text>
</comment>
<comment type="catalytic activity">
    <reaction evidence="9">
        <text>S-hexadecanoyl-L-cysteinyl-[protein] + H2O = L-cysteinyl-[protein] + hexadecanoate + H(+)</text>
        <dbReference type="Rhea" id="RHEA:19233"/>
        <dbReference type="Rhea" id="RHEA-COMP:10131"/>
        <dbReference type="Rhea" id="RHEA-COMP:11032"/>
        <dbReference type="ChEBI" id="CHEBI:7896"/>
        <dbReference type="ChEBI" id="CHEBI:15377"/>
        <dbReference type="ChEBI" id="CHEBI:15378"/>
        <dbReference type="ChEBI" id="CHEBI:29950"/>
        <dbReference type="ChEBI" id="CHEBI:74151"/>
        <dbReference type="EC" id="3.1.2.22"/>
    </reaction>
</comment>
<evidence type="ECO:0000256" key="3">
    <source>
        <dbReference type="ARBA" id="ARBA00014923"/>
    </source>
</evidence>
<keyword evidence="6" id="KW-0443">Lipid metabolism</keyword>
<dbReference type="InterPro" id="IPR029058">
    <property type="entry name" value="AB_hydrolase_fold"/>
</dbReference>
<dbReference type="InterPro" id="IPR050565">
    <property type="entry name" value="LYPA1-2/EST-like"/>
</dbReference>
<dbReference type="AlphaFoldDB" id="A0A194S6X7"/>
<evidence type="ECO:0000259" key="10">
    <source>
        <dbReference type="Pfam" id="PF02230"/>
    </source>
</evidence>
<comment type="function">
    <text evidence="7">Hydrolyzes fatty acids from S-acylated cysteine residues in proteins with a strong preference for palmitoylated G-alpha proteins over other acyl substrates. Mediates the deacylation of G-alpha proteins such as GPA1 in vivo, but has weak or no activity toward palmitoylated Ras proteins. Has weak lysophospholipase activity in vitro; however such activity may not exist in vivo.</text>
</comment>
<dbReference type="Proteomes" id="UP000053890">
    <property type="component" value="Unassembled WGS sequence"/>
</dbReference>
<evidence type="ECO:0000256" key="5">
    <source>
        <dbReference type="ARBA" id="ARBA00022801"/>
    </source>
</evidence>
<dbReference type="PANTHER" id="PTHR10655:SF17">
    <property type="entry name" value="LYSOPHOSPHOLIPASE-LIKE PROTEIN 1"/>
    <property type="match status" value="1"/>
</dbReference>
<accession>A0A194S6X7</accession>
<dbReference type="RefSeq" id="XP_018272396.1">
    <property type="nucleotide sequence ID" value="XM_018416306.1"/>
</dbReference>
<dbReference type="EMBL" id="KQ474076">
    <property type="protein sequence ID" value="KPV76347.1"/>
    <property type="molecule type" value="Genomic_DNA"/>
</dbReference>
<dbReference type="OMA" id="CPQEMAD"/>
<name>A0A194S6X7_RHOGW</name>
<evidence type="ECO:0000256" key="4">
    <source>
        <dbReference type="ARBA" id="ARBA00022487"/>
    </source>
</evidence>
<dbReference type="EC" id="3.1.2.22" evidence="2"/>
<evidence type="ECO:0000256" key="1">
    <source>
        <dbReference type="ARBA" id="ARBA00006499"/>
    </source>
</evidence>
<evidence type="ECO:0000313" key="12">
    <source>
        <dbReference type="Proteomes" id="UP000053890"/>
    </source>
</evidence>
<evidence type="ECO:0000256" key="7">
    <source>
        <dbReference type="ARBA" id="ARBA00029392"/>
    </source>
</evidence>
<evidence type="ECO:0000256" key="2">
    <source>
        <dbReference type="ARBA" id="ARBA00012423"/>
    </source>
</evidence>
<dbReference type="PANTHER" id="PTHR10655">
    <property type="entry name" value="LYSOPHOSPHOLIPASE-RELATED"/>
    <property type="match status" value="1"/>
</dbReference>
<reference evidence="11 12" key="1">
    <citation type="journal article" date="2015" name="Front. Microbiol.">
        <title>Genome sequence of the plant growth promoting endophytic yeast Rhodotorula graminis WP1.</title>
        <authorList>
            <person name="Firrincieli A."/>
            <person name="Otillar R."/>
            <person name="Salamov A."/>
            <person name="Schmutz J."/>
            <person name="Khan Z."/>
            <person name="Redman R.S."/>
            <person name="Fleck N.D."/>
            <person name="Lindquist E."/>
            <person name="Grigoriev I.V."/>
            <person name="Doty S.L."/>
        </authorList>
    </citation>
    <scope>NUCLEOTIDE SEQUENCE [LARGE SCALE GENOMIC DNA]</scope>
    <source>
        <strain evidence="11 12">WP1</strain>
    </source>
</reference>
<proteinExistence type="inferred from homology"/>
<dbReference type="SUPFAM" id="SSF53474">
    <property type="entry name" value="alpha/beta-Hydrolases"/>
    <property type="match status" value="1"/>
</dbReference>
<dbReference type="GO" id="GO:0008474">
    <property type="term" value="F:palmitoyl-(protein) hydrolase activity"/>
    <property type="evidence" value="ECO:0007669"/>
    <property type="project" value="UniProtKB-EC"/>
</dbReference>
<evidence type="ECO:0000313" key="11">
    <source>
        <dbReference type="EMBL" id="KPV76347.1"/>
    </source>
</evidence>
<dbReference type="InterPro" id="IPR003140">
    <property type="entry name" value="PLipase/COase/thioEstase"/>
</dbReference>
<keyword evidence="12" id="KW-1185">Reference proteome</keyword>
<feature type="domain" description="Phospholipase/carboxylesterase/thioesterase" evidence="10">
    <location>
        <begin position="77"/>
        <end position="287"/>
    </location>
</feature>
<dbReference type="GO" id="GO:0005737">
    <property type="term" value="C:cytoplasm"/>
    <property type="evidence" value="ECO:0007669"/>
    <property type="project" value="TreeGrafter"/>
</dbReference>
<evidence type="ECO:0000256" key="9">
    <source>
        <dbReference type="ARBA" id="ARBA00047337"/>
    </source>
</evidence>
<protein>
    <recommendedName>
        <fullName evidence="3">Acyl-protein thioesterase 1</fullName>
        <ecNumber evidence="2">3.1.2.22</ecNumber>
    </recommendedName>
    <alternativeName>
        <fullName evidence="8">Palmitoyl-protein hydrolase</fullName>
    </alternativeName>
</protein>
<dbReference type="STRING" id="578459.A0A194S6X7"/>
<keyword evidence="6" id="KW-0276">Fatty acid metabolism</keyword>
<organism evidence="11 12">
    <name type="scientific">Rhodotorula graminis (strain WP1)</name>
    <dbReference type="NCBI Taxonomy" id="578459"/>
    <lineage>
        <taxon>Eukaryota</taxon>
        <taxon>Fungi</taxon>
        <taxon>Dikarya</taxon>
        <taxon>Basidiomycota</taxon>
        <taxon>Pucciniomycotina</taxon>
        <taxon>Microbotryomycetes</taxon>
        <taxon>Sporidiobolales</taxon>
        <taxon>Sporidiobolaceae</taxon>
        <taxon>Rhodotorula</taxon>
    </lineage>
</organism>
<dbReference type="OrthoDB" id="2418081at2759"/>
<gene>
    <name evidence="11" type="ORF">RHOBADRAFT_52368</name>
</gene>
<evidence type="ECO:0000256" key="6">
    <source>
        <dbReference type="ARBA" id="ARBA00022832"/>
    </source>
</evidence>